<dbReference type="AlphaFoldDB" id="A0A485KQ68"/>
<feature type="domain" description="PPIase FKBP-type" evidence="6">
    <location>
        <begin position="228"/>
        <end position="316"/>
    </location>
</feature>
<organism evidence="8 9">
    <name type="scientific">Aphanomyces stellatus</name>
    <dbReference type="NCBI Taxonomy" id="120398"/>
    <lineage>
        <taxon>Eukaryota</taxon>
        <taxon>Sar</taxon>
        <taxon>Stramenopiles</taxon>
        <taxon>Oomycota</taxon>
        <taxon>Saprolegniomycetes</taxon>
        <taxon>Saprolegniales</taxon>
        <taxon>Verrucalvaceae</taxon>
        <taxon>Aphanomyces</taxon>
    </lineage>
</organism>
<name>A0A485KQ68_9STRA</name>
<dbReference type="Proteomes" id="UP000332933">
    <property type="component" value="Unassembled WGS sequence"/>
</dbReference>
<feature type="domain" description="PPIase FKBP-type" evidence="6">
    <location>
        <begin position="62"/>
        <end position="151"/>
    </location>
</feature>
<dbReference type="SUPFAM" id="SSF54534">
    <property type="entry name" value="FKBP-like"/>
    <property type="match status" value="2"/>
</dbReference>
<dbReference type="InterPro" id="IPR044609">
    <property type="entry name" value="FKBP2/11"/>
</dbReference>
<dbReference type="InterPro" id="IPR001179">
    <property type="entry name" value="PPIase_FKBP_dom"/>
</dbReference>
<dbReference type="EMBL" id="CAADRA010005220">
    <property type="protein sequence ID" value="VFT87219.1"/>
    <property type="molecule type" value="Genomic_DNA"/>
</dbReference>
<dbReference type="GO" id="GO:0005783">
    <property type="term" value="C:endoplasmic reticulum"/>
    <property type="evidence" value="ECO:0007669"/>
    <property type="project" value="TreeGrafter"/>
</dbReference>
<dbReference type="GO" id="GO:0003755">
    <property type="term" value="F:peptidyl-prolyl cis-trans isomerase activity"/>
    <property type="evidence" value="ECO:0007669"/>
    <property type="project" value="UniProtKB-KW"/>
</dbReference>
<evidence type="ECO:0000313" key="9">
    <source>
        <dbReference type="Proteomes" id="UP000332933"/>
    </source>
</evidence>
<dbReference type="EMBL" id="VJMH01005199">
    <property type="protein sequence ID" value="KAF0699072.1"/>
    <property type="molecule type" value="Genomic_DNA"/>
</dbReference>
<proteinExistence type="predicted"/>
<comment type="catalytic activity">
    <reaction evidence="1 5">
        <text>[protein]-peptidylproline (omega=180) = [protein]-peptidylproline (omega=0)</text>
        <dbReference type="Rhea" id="RHEA:16237"/>
        <dbReference type="Rhea" id="RHEA-COMP:10747"/>
        <dbReference type="Rhea" id="RHEA-COMP:10748"/>
        <dbReference type="ChEBI" id="CHEBI:83833"/>
        <dbReference type="ChEBI" id="CHEBI:83834"/>
        <dbReference type="EC" id="5.2.1.8"/>
    </reaction>
</comment>
<dbReference type="OrthoDB" id="1902587at2759"/>
<evidence type="ECO:0000259" key="6">
    <source>
        <dbReference type="PROSITE" id="PS50059"/>
    </source>
</evidence>
<evidence type="ECO:0000256" key="2">
    <source>
        <dbReference type="ARBA" id="ARBA00013194"/>
    </source>
</evidence>
<evidence type="ECO:0000256" key="4">
    <source>
        <dbReference type="ARBA" id="ARBA00023235"/>
    </source>
</evidence>
<dbReference type="FunFam" id="3.10.50.40:FF:000047">
    <property type="entry name" value="Peptidylprolyl isomerase"/>
    <property type="match status" value="1"/>
</dbReference>
<dbReference type="PANTHER" id="PTHR45779">
    <property type="entry name" value="PEPTIDYLPROLYL ISOMERASE"/>
    <property type="match status" value="1"/>
</dbReference>
<evidence type="ECO:0000256" key="1">
    <source>
        <dbReference type="ARBA" id="ARBA00000971"/>
    </source>
</evidence>
<dbReference type="Gene3D" id="3.10.50.40">
    <property type="match status" value="2"/>
</dbReference>
<accession>A0A485KQ68</accession>
<sequence length="320" mass="34700">MYLRSFVRHGIVCKKAAPIAAIRAIPCRSGSPVPVAAMLKQARPAAGVRMFSTGSGKKVQLGDQVFIITEGRLSNGDIYDERDDEPIKLIVGDGEIIPGLEEGLLGMVKGQKKTIVIPPELAFGPAGDESNLVRIPKSELNLLPSEEAGLEVGDYLSVGDDDDDDVQIVEVDMDSVVVDTSHELAGETLHMTIELVDHVPLDKLSPSERLVVPHEITPGDEENYPEPGDTLAVHYEGFLPDGTMFDSSRKRGKPFEFIIGNGLVIKGWDEGMLLMSKGEKSRLYIPAAKGYGELGAPPVIPPNSDLIFEVELIQIKPARR</sequence>
<evidence type="ECO:0000256" key="3">
    <source>
        <dbReference type="ARBA" id="ARBA00023110"/>
    </source>
</evidence>
<evidence type="ECO:0000313" key="7">
    <source>
        <dbReference type="EMBL" id="KAF0699072.1"/>
    </source>
</evidence>
<dbReference type="EC" id="5.2.1.8" evidence="2 5"/>
<keyword evidence="3 5" id="KW-0697">Rotamase</keyword>
<protein>
    <recommendedName>
        <fullName evidence="2 5">peptidylprolyl isomerase</fullName>
        <ecNumber evidence="2 5">5.2.1.8</ecNumber>
    </recommendedName>
</protein>
<evidence type="ECO:0000313" key="8">
    <source>
        <dbReference type="EMBL" id="VFT87219.1"/>
    </source>
</evidence>
<keyword evidence="9" id="KW-1185">Reference proteome</keyword>
<reference evidence="7" key="2">
    <citation type="submission" date="2019-06" db="EMBL/GenBank/DDBJ databases">
        <title>Genomics analysis of Aphanomyces spp. identifies a new class of oomycete effector associated with host adaptation.</title>
        <authorList>
            <person name="Gaulin E."/>
        </authorList>
    </citation>
    <scope>NUCLEOTIDE SEQUENCE</scope>
    <source>
        <strain evidence="7">CBS 578.67</strain>
    </source>
</reference>
<dbReference type="PANTHER" id="PTHR45779:SF7">
    <property type="entry name" value="PEPTIDYLPROLYL ISOMERASE"/>
    <property type="match status" value="1"/>
</dbReference>
<evidence type="ECO:0000256" key="5">
    <source>
        <dbReference type="PROSITE-ProRule" id="PRU00277"/>
    </source>
</evidence>
<gene>
    <name evidence="8" type="primary">Aste57867_10345</name>
    <name evidence="7" type="ORF">As57867_010305</name>
    <name evidence="8" type="ORF">ASTE57867_10345</name>
</gene>
<reference evidence="8 9" key="1">
    <citation type="submission" date="2019-03" db="EMBL/GenBank/DDBJ databases">
        <authorList>
            <person name="Gaulin E."/>
            <person name="Dumas B."/>
        </authorList>
    </citation>
    <scope>NUCLEOTIDE SEQUENCE [LARGE SCALE GENOMIC DNA]</scope>
    <source>
        <strain evidence="8">CBS 568.67</strain>
    </source>
</reference>
<dbReference type="Pfam" id="PF00254">
    <property type="entry name" value="FKBP_C"/>
    <property type="match status" value="2"/>
</dbReference>
<keyword evidence="4 5" id="KW-0413">Isomerase</keyword>
<dbReference type="InterPro" id="IPR046357">
    <property type="entry name" value="PPIase_dom_sf"/>
</dbReference>
<dbReference type="PROSITE" id="PS50059">
    <property type="entry name" value="FKBP_PPIASE"/>
    <property type="match status" value="2"/>
</dbReference>